<gene>
    <name evidence="2" type="ORF">FRX57_05030</name>
</gene>
<dbReference type="EMBL" id="VOHL01000003">
    <property type="protein sequence ID" value="TWS97656.1"/>
    <property type="molecule type" value="Genomic_DNA"/>
</dbReference>
<reference evidence="2 3" key="1">
    <citation type="submission" date="2019-08" db="EMBL/GenBank/DDBJ databases">
        <authorList>
            <person name="Lei W."/>
        </authorList>
    </citation>
    <scope>NUCLEOTIDE SEQUENCE [LARGE SCALE GENOMIC DNA]</scope>
    <source>
        <strain evidence="2 3">CCUG 66496</strain>
    </source>
</reference>
<dbReference type="GO" id="GO:0000156">
    <property type="term" value="F:phosphorelay response regulator activity"/>
    <property type="evidence" value="ECO:0007669"/>
    <property type="project" value="InterPro"/>
</dbReference>
<dbReference type="RefSeq" id="WP_146567321.1">
    <property type="nucleotide sequence ID" value="NZ_VOHL01000003.1"/>
</dbReference>
<protein>
    <submittedName>
        <fullName evidence="2">LytTR family transcriptional regulator</fullName>
    </submittedName>
</protein>
<comment type="caution">
    <text evidence="2">The sequence shown here is derived from an EMBL/GenBank/DDBJ whole genome shotgun (WGS) entry which is preliminary data.</text>
</comment>
<sequence>MKWRFEQDLDQEELLITLSKQAYDQEVAALVAYLETFGQLDKLAIKVDDRIILLAQADVILVEVVADRLVVEPTSQRFELKDRLYRFKERLNVADFVQISRQTIININHLKSLEASFSGNLLAHLSKGLKTSVSRRYVKNLERTLGI</sequence>
<evidence type="ECO:0000259" key="1">
    <source>
        <dbReference type="PROSITE" id="PS50930"/>
    </source>
</evidence>
<dbReference type="OrthoDB" id="2136316at2"/>
<evidence type="ECO:0000313" key="3">
    <source>
        <dbReference type="Proteomes" id="UP000317430"/>
    </source>
</evidence>
<dbReference type="Pfam" id="PF04397">
    <property type="entry name" value="LytTR"/>
    <property type="match status" value="1"/>
</dbReference>
<evidence type="ECO:0000313" key="2">
    <source>
        <dbReference type="EMBL" id="TWS97656.1"/>
    </source>
</evidence>
<dbReference type="InterPro" id="IPR007492">
    <property type="entry name" value="LytTR_DNA-bd_dom"/>
</dbReference>
<dbReference type="PANTHER" id="PTHR37299">
    <property type="entry name" value="TRANSCRIPTIONAL REGULATOR-RELATED"/>
    <property type="match status" value="1"/>
</dbReference>
<dbReference type="SMART" id="SM00850">
    <property type="entry name" value="LytTR"/>
    <property type="match status" value="1"/>
</dbReference>
<proteinExistence type="predicted"/>
<name>A0A5C5SD99_9STRE</name>
<dbReference type="Proteomes" id="UP000317430">
    <property type="component" value="Unassembled WGS sequence"/>
</dbReference>
<dbReference type="PANTHER" id="PTHR37299:SF1">
    <property type="entry name" value="STAGE 0 SPORULATION PROTEIN A HOMOLOG"/>
    <property type="match status" value="1"/>
</dbReference>
<dbReference type="GO" id="GO:0003677">
    <property type="term" value="F:DNA binding"/>
    <property type="evidence" value="ECO:0007669"/>
    <property type="project" value="InterPro"/>
</dbReference>
<dbReference type="AlphaFoldDB" id="A0A5C5SD99"/>
<accession>A0A5C5SD99</accession>
<keyword evidence="3" id="KW-1185">Reference proteome</keyword>
<organism evidence="2 3">
    <name type="scientific">Streptococcus cuniculipharyngis</name>
    <dbReference type="NCBI Taxonomy" id="1562651"/>
    <lineage>
        <taxon>Bacteria</taxon>
        <taxon>Bacillati</taxon>
        <taxon>Bacillota</taxon>
        <taxon>Bacilli</taxon>
        <taxon>Lactobacillales</taxon>
        <taxon>Streptococcaceae</taxon>
        <taxon>Streptococcus</taxon>
    </lineage>
</organism>
<dbReference type="Gene3D" id="2.40.50.1020">
    <property type="entry name" value="LytTr DNA-binding domain"/>
    <property type="match status" value="1"/>
</dbReference>
<feature type="domain" description="HTH LytTR-type" evidence="1">
    <location>
        <begin position="43"/>
        <end position="147"/>
    </location>
</feature>
<dbReference type="PROSITE" id="PS50930">
    <property type="entry name" value="HTH_LYTTR"/>
    <property type="match status" value="1"/>
</dbReference>
<dbReference type="InterPro" id="IPR046947">
    <property type="entry name" value="LytR-like"/>
</dbReference>